<dbReference type="AlphaFoldDB" id="A0A3S5AP30"/>
<dbReference type="EMBL" id="CAAALY010070851">
    <property type="protein sequence ID" value="VEL24957.1"/>
    <property type="molecule type" value="Genomic_DNA"/>
</dbReference>
<accession>A0A3S5AP30</accession>
<dbReference type="Proteomes" id="UP000784294">
    <property type="component" value="Unassembled WGS sequence"/>
</dbReference>
<protein>
    <submittedName>
        <fullName evidence="1">Uncharacterized protein</fullName>
    </submittedName>
</protein>
<comment type="caution">
    <text evidence="1">The sequence shown here is derived from an EMBL/GenBank/DDBJ whole genome shotgun (WGS) entry which is preliminary data.</text>
</comment>
<evidence type="ECO:0000313" key="2">
    <source>
        <dbReference type="Proteomes" id="UP000784294"/>
    </source>
</evidence>
<sequence>MISCNSVPTIAPLTDDADYDAGETLGDVPSQWSNAGNMNTLQEDTGLGTVYWLSLTLETSCENKVESTRKLIILKMKLNCRYEEKDGFDESFEITLL</sequence>
<proteinExistence type="predicted"/>
<organism evidence="1 2">
    <name type="scientific">Protopolystoma xenopodis</name>
    <dbReference type="NCBI Taxonomy" id="117903"/>
    <lineage>
        <taxon>Eukaryota</taxon>
        <taxon>Metazoa</taxon>
        <taxon>Spiralia</taxon>
        <taxon>Lophotrochozoa</taxon>
        <taxon>Platyhelminthes</taxon>
        <taxon>Monogenea</taxon>
        <taxon>Polyopisthocotylea</taxon>
        <taxon>Polystomatidea</taxon>
        <taxon>Polystomatidae</taxon>
        <taxon>Protopolystoma</taxon>
    </lineage>
</organism>
<reference evidence="1" key="1">
    <citation type="submission" date="2018-11" db="EMBL/GenBank/DDBJ databases">
        <authorList>
            <consortium name="Pathogen Informatics"/>
        </authorList>
    </citation>
    <scope>NUCLEOTIDE SEQUENCE</scope>
</reference>
<name>A0A3S5AP30_9PLAT</name>
<evidence type="ECO:0000313" key="1">
    <source>
        <dbReference type="EMBL" id="VEL24957.1"/>
    </source>
</evidence>
<keyword evidence="2" id="KW-1185">Reference proteome</keyword>
<gene>
    <name evidence="1" type="ORF">PXEA_LOCUS18397</name>
</gene>